<dbReference type="InterPro" id="IPR017439">
    <property type="entry name" value="Amidohydrolase"/>
</dbReference>
<dbReference type="NCBIfam" id="TIGR01891">
    <property type="entry name" value="amidohydrolases"/>
    <property type="match status" value="1"/>
</dbReference>
<dbReference type="Proteomes" id="UP000824262">
    <property type="component" value="Unassembled WGS sequence"/>
</dbReference>
<keyword evidence="1" id="KW-0378">Hydrolase</keyword>
<evidence type="ECO:0000313" key="5">
    <source>
        <dbReference type="Proteomes" id="UP000824262"/>
    </source>
</evidence>
<dbReference type="InterPro" id="IPR036264">
    <property type="entry name" value="Bact_exopeptidase_dim_dom"/>
</dbReference>
<sequence length="399" mass="43751">MATIMEQCKAVKDYVIEMRRKLHQIPELGLHNPKTRDFICAQLDEMGIPYQVNTVVHDGVQDTSVVGFIEGKNTDKVLALRTDVDALPINEMLDVDYKSTHPGQMHACGHDNHCAMLLGAAKVLSQIKDQLNGSVKLFFQSGEEIITGAKMIIEGGFMENPKVTACMGMHVWPLPQFPSGAIVVKPGCMMASGNKLGIHIKGEGSHGSQPALGRDPIACAAQVYTALQNITTRELPGDEPRVLSICQVHSGSAWNIVPSEVYMEGTIRTTNPETQQFYMKRINEIVEGVSAALRCEGTVDWIDGTPPVMNDPAMTAAMAEAVRENLGSEYIQQEVQTSMGNEDFAYFQEMVPGVFAFLNISNDDPATHYSVHSPTFQVDESILWHGTAFHVIGAVTYLK</sequence>
<evidence type="ECO:0000259" key="3">
    <source>
        <dbReference type="Pfam" id="PF07687"/>
    </source>
</evidence>
<evidence type="ECO:0000256" key="2">
    <source>
        <dbReference type="PIRSR" id="PIRSR005962-1"/>
    </source>
</evidence>
<comment type="caution">
    <text evidence="4">The sequence shown here is derived from an EMBL/GenBank/DDBJ whole genome shotgun (WGS) entry which is preliminary data.</text>
</comment>
<dbReference type="AlphaFoldDB" id="A0A9D0ZFL9"/>
<protein>
    <submittedName>
        <fullName evidence="4">Amidohydrolase</fullName>
    </submittedName>
</protein>
<gene>
    <name evidence="4" type="ORF">IAB77_09685</name>
</gene>
<dbReference type="PANTHER" id="PTHR11014:SF63">
    <property type="entry name" value="METALLOPEPTIDASE, PUTATIVE (AFU_ORTHOLOGUE AFUA_6G09600)-RELATED"/>
    <property type="match status" value="1"/>
</dbReference>
<keyword evidence="2" id="KW-0464">Manganese</keyword>
<reference evidence="4" key="2">
    <citation type="journal article" date="2021" name="PeerJ">
        <title>Extensive microbial diversity within the chicken gut microbiome revealed by metagenomics and culture.</title>
        <authorList>
            <person name="Gilroy R."/>
            <person name="Ravi A."/>
            <person name="Getino M."/>
            <person name="Pursley I."/>
            <person name="Horton D.L."/>
            <person name="Alikhan N.F."/>
            <person name="Baker D."/>
            <person name="Gharbi K."/>
            <person name="Hall N."/>
            <person name="Watson M."/>
            <person name="Adriaenssens E.M."/>
            <person name="Foster-Nyarko E."/>
            <person name="Jarju S."/>
            <person name="Secka A."/>
            <person name="Antonio M."/>
            <person name="Oren A."/>
            <person name="Chaudhuri R.R."/>
            <person name="La Ragione R."/>
            <person name="Hildebrand F."/>
            <person name="Pallen M.J."/>
        </authorList>
    </citation>
    <scope>NUCLEOTIDE SEQUENCE</scope>
    <source>
        <strain evidence="4">ChiBcolR7-354</strain>
    </source>
</reference>
<accession>A0A9D0ZFL9</accession>
<organism evidence="4 5">
    <name type="scientific">Candidatus Scatomorpha intestinavium</name>
    <dbReference type="NCBI Taxonomy" id="2840922"/>
    <lineage>
        <taxon>Bacteria</taxon>
        <taxon>Bacillati</taxon>
        <taxon>Bacillota</taxon>
        <taxon>Clostridia</taxon>
        <taxon>Eubacteriales</taxon>
        <taxon>Candidatus Scatomorpha</taxon>
    </lineage>
</organism>
<dbReference type="FunFam" id="3.30.70.360:FF:000001">
    <property type="entry name" value="N-acetyldiaminopimelate deacetylase"/>
    <property type="match status" value="1"/>
</dbReference>
<dbReference type="PANTHER" id="PTHR11014">
    <property type="entry name" value="PEPTIDASE M20 FAMILY MEMBER"/>
    <property type="match status" value="1"/>
</dbReference>
<dbReference type="InterPro" id="IPR002933">
    <property type="entry name" value="Peptidase_M20"/>
</dbReference>
<keyword evidence="2" id="KW-0479">Metal-binding</keyword>
<feature type="binding site" evidence="2">
    <location>
        <position position="144"/>
    </location>
    <ligand>
        <name>Mn(2+)</name>
        <dbReference type="ChEBI" id="CHEBI:29035"/>
        <label>2</label>
    </ligand>
</feature>
<feature type="binding site" evidence="2">
    <location>
        <position position="372"/>
    </location>
    <ligand>
        <name>Mn(2+)</name>
        <dbReference type="ChEBI" id="CHEBI:29035"/>
        <label>2</label>
    </ligand>
</feature>
<dbReference type="Gene3D" id="3.30.70.360">
    <property type="match status" value="1"/>
</dbReference>
<dbReference type="GO" id="GO:0019877">
    <property type="term" value="P:diaminopimelate biosynthetic process"/>
    <property type="evidence" value="ECO:0007669"/>
    <property type="project" value="UniProtKB-ARBA"/>
</dbReference>
<dbReference type="Gene3D" id="3.40.630.10">
    <property type="entry name" value="Zn peptidases"/>
    <property type="match status" value="1"/>
</dbReference>
<dbReference type="PIRSF" id="PIRSF005962">
    <property type="entry name" value="Pept_M20D_amidohydro"/>
    <property type="match status" value="1"/>
</dbReference>
<proteinExistence type="predicted"/>
<evidence type="ECO:0000313" key="4">
    <source>
        <dbReference type="EMBL" id="HIQ79510.1"/>
    </source>
</evidence>
<dbReference type="SUPFAM" id="SSF53187">
    <property type="entry name" value="Zn-dependent exopeptidases"/>
    <property type="match status" value="1"/>
</dbReference>
<dbReference type="EMBL" id="DVGA01000112">
    <property type="protein sequence ID" value="HIQ79510.1"/>
    <property type="molecule type" value="Genomic_DNA"/>
</dbReference>
<dbReference type="GO" id="GO:0050118">
    <property type="term" value="F:N-acetyldiaminopimelate deacetylase activity"/>
    <property type="evidence" value="ECO:0007669"/>
    <property type="project" value="UniProtKB-ARBA"/>
</dbReference>
<dbReference type="Pfam" id="PF01546">
    <property type="entry name" value="Peptidase_M20"/>
    <property type="match status" value="1"/>
</dbReference>
<name>A0A9D0ZFL9_9FIRM</name>
<dbReference type="CDD" id="cd03886">
    <property type="entry name" value="M20_Acy1"/>
    <property type="match status" value="1"/>
</dbReference>
<evidence type="ECO:0000256" key="1">
    <source>
        <dbReference type="ARBA" id="ARBA00022801"/>
    </source>
</evidence>
<comment type="cofactor">
    <cofactor evidence="2">
        <name>Mn(2+)</name>
        <dbReference type="ChEBI" id="CHEBI:29035"/>
    </cofactor>
    <text evidence="2">The Mn(2+) ion enhances activity.</text>
</comment>
<reference evidence="4" key="1">
    <citation type="submission" date="2020-10" db="EMBL/GenBank/DDBJ databases">
        <authorList>
            <person name="Gilroy R."/>
        </authorList>
    </citation>
    <scope>NUCLEOTIDE SEQUENCE</scope>
    <source>
        <strain evidence="4">ChiBcolR7-354</strain>
    </source>
</reference>
<dbReference type="InterPro" id="IPR011650">
    <property type="entry name" value="Peptidase_M20_dimer"/>
</dbReference>
<feature type="binding site" evidence="2">
    <location>
        <position position="108"/>
    </location>
    <ligand>
        <name>Mn(2+)</name>
        <dbReference type="ChEBI" id="CHEBI:29035"/>
        <label>2</label>
    </ligand>
</feature>
<feature type="binding site" evidence="2">
    <location>
        <position position="110"/>
    </location>
    <ligand>
        <name>Mn(2+)</name>
        <dbReference type="ChEBI" id="CHEBI:29035"/>
        <label>2</label>
    </ligand>
</feature>
<dbReference type="Pfam" id="PF07687">
    <property type="entry name" value="M20_dimer"/>
    <property type="match status" value="1"/>
</dbReference>
<dbReference type="SUPFAM" id="SSF55031">
    <property type="entry name" value="Bacterial exopeptidase dimerisation domain"/>
    <property type="match status" value="1"/>
</dbReference>
<dbReference type="GO" id="GO:0046872">
    <property type="term" value="F:metal ion binding"/>
    <property type="evidence" value="ECO:0007669"/>
    <property type="project" value="UniProtKB-KW"/>
</dbReference>
<feature type="domain" description="Peptidase M20 dimerisation" evidence="3">
    <location>
        <begin position="198"/>
        <end position="287"/>
    </location>
</feature>
<feature type="binding site" evidence="2">
    <location>
        <position position="170"/>
    </location>
    <ligand>
        <name>Mn(2+)</name>
        <dbReference type="ChEBI" id="CHEBI:29035"/>
        <label>2</label>
    </ligand>
</feature>